<dbReference type="Pfam" id="PF13561">
    <property type="entry name" value="adh_short_C2"/>
    <property type="match status" value="1"/>
</dbReference>
<dbReference type="PANTHER" id="PTHR48107">
    <property type="entry name" value="NADPH-DEPENDENT ALDEHYDE REDUCTASE-LIKE PROTEIN, CHLOROPLASTIC-RELATED"/>
    <property type="match status" value="1"/>
</dbReference>
<name>A0A9P3G948_9APHY</name>
<comment type="caution">
    <text evidence="4">The sequence shown here is derived from an EMBL/GenBank/DDBJ whole genome shotgun (WGS) entry which is preliminary data.</text>
</comment>
<dbReference type="PROSITE" id="PS00061">
    <property type="entry name" value="ADH_SHORT"/>
    <property type="match status" value="1"/>
</dbReference>
<gene>
    <name evidence="4" type="ORF">PsYK624_076870</name>
</gene>
<organism evidence="4 5">
    <name type="scientific">Phanerochaete sordida</name>
    <dbReference type="NCBI Taxonomy" id="48140"/>
    <lineage>
        <taxon>Eukaryota</taxon>
        <taxon>Fungi</taxon>
        <taxon>Dikarya</taxon>
        <taxon>Basidiomycota</taxon>
        <taxon>Agaricomycotina</taxon>
        <taxon>Agaricomycetes</taxon>
        <taxon>Polyporales</taxon>
        <taxon>Phanerochaetaceae</taxon>
        <taxon>Phanerochaete</taxon>
    </lineage>
</organism>
<dbReference type="InterPro" id="IPR020904">
    <property type="entry name" value="Sc_DH/Rdtase_CS"/>
</dbReference>
<dbReference type="OrthoDB" id="1888931at2759"/>
<dbReference type="InterPro" id="IPR002347">
    <property type="entry name" value="SDR_fam"/>
</dbReference>
<comment type="similarity">
    <text evidence="1">Belongs to the short-chain dehydrogenases/reductases (SDR) family.</text>
</comment>
<dbReference type="Gene3D" id="3.40.50.720">
    <property type="entry name" value="NAD(P)-binding Rossmann-like Domain"/>
    <property type="match status" value="1"/>
</dbReference>
<dbReference type="EMBL" id="BPQB01000022">
    <property type="protein sequence ID" value="GJE91537.1"/>
    <property type="molecule type" value="Genomic_DNA"/>
</dbReference>
<dbReference type="GO" id="GO:0016614">
    <property type="term" value="F:oxidoreductase activity, acting on CH-OH group of donors"/>
    <property type="evidence" value="ECO:0007669"/>
    <property type="project" value="UniProtKB-ARBA"/>
</dbReference>
<dbReference type="Proteomes" id="UP000703269">
    <property type="component" value="Unassembled WGS sequence"/>
</dbReference>
<dbReference type="FunFam" id="3.40.50.720:FF:000084">
    <property type="entry name" value="Short-chain dehydrogenase reductase"/>
    <property type="match status" value="1"/>
</dbReference>
<proteinExistence type="inferred from homology"/>
<dbReference type="PANTHER" id="PTHR48107:SF7">
    <property type="entry name" value="RE15974P"/>
    <property type="match status" value="1"/>
</dbReference>
<evidence type="ECO:0000313" key="5">
    <source>
        <dbReference type="Proteomes" id="UP000703269"/>
    </source>
</evidence>
<keyword evidence="3" id="KW-0560">Oxidoreductase</keyword>
<reference evidence="4 5" key="1">
    <citation type="submission" date="2021-08" db="EMBL/GenBank/DDBJ databases">
        <title>Draft Genome Sequence of Phanerochaete sordida strain YK-624.</title>
        <authorList>
            <person name="Mori T."/>
            <person name="Dohra H."/>
            <person name="Suzuki T."/>
            <person name="Kawagishi H."/>
            <person name="Hirai H."/>
        </authorList>
    </citation>
    <scope>NUCLEOTIDE SEQUENCE [LARGE SCALE GENOMIC DNA]</scope>
    <source>
        <strain evidence="4 5">YK-624</strain>
    </source>
</reference>
<evidence type="ECO:0000256" key="3">
    <source>
        <dbReference type="ARBA" id="ARBA00023002"/>
    </source>
</evidence>
<evidence type="ECO:0000256" key="2">
    <source>
        <dbReference type="ARBA" id="ARBA00022857"/>
    </source>
</evidence>
<keyword evidence="5" id="KW-1185">Reference proteome</keyword>
<sequence length="252" mass="26305">MSLPLKGKTAVVTGSSRGIGAAIAKRLAADGASVVINYVSTADVALVLAEEINKEGKGSAITIQGDMSSVADGVRVIEKSAEHFGGHIDIVVLNAAHMVNGPLEDITEAEFDKHFTVNVKVPLFQVQAAVKYMTSGGRVIFLSSNVTLNTSVGPQVALYAATKGAVEQFNRVLAKELGAKGITVNSVSPGATATPLFLRSHSQEIVERTAAAHPAGRIAQPEDIAPMVAFLSRDEASWINGQNIYINNGSAV</sequence>
<dbReference type="PRINTS" id="PR00081">
    <property type="entry name" value="GDHRDH"/>
</dbReference>
<accession>A0A9P3G948</accession>
<dbReference type="PRINTS" id="PR00080">
    <property type="entry name" value="SDRFAMILY"/>
</dbReference>
<evidence type="ECO:0000313" key="4">
    <source>
        <dbReference type="EMBL" id="GJE91537.1"/>
    </source>
</evidence>
<dbReference type="SUPFAM" id="SSF51735">
    <property type="entry name" value="NAD(P)-binding Rossmann-fold domains"/>
    <property type="match status" value="1"/>
</dbReference>
<evidence type="ECO:0000256" key="1">
    <source>
        <dbReference type="ARBA" id="ARBA00006484"/>
    </source>
</evidence>
<keyword evidence="2" id="KW-0521">NADP</keyword>
<dbReference type="AlphaFoldDB" id="A0A9P3G948"/>
<dbReference type="InterPro" id="IPR036291">
    <property type="entry name" value="NAD(P)-bd_dom_sf"/>
</dbReference>
<protein>
    <submittedName>
        <fullName evidence="4">NAD(P)-binding protein</fullName>
    </submittedName>
</protein>